<evidence type="ECO:0000256" key="1">
    <source>
        <dbReference type="SAM" id="MobiDB-lite"/>
    </source>
</evidence>
<feature type="domain" description="PEHE" evidence="2">
    <location>
        <begin position="162"/>
        <end position="290"/>
    </location>
</feature>
<dbReference type="InterPro" id="IPR026180">
    <property type="entry name" value="NSL1"/>
</dbReference>
<organism evidence="3 4">
    <name type="scientific">Ciona intestinalis</name>
    <name type="common">Transparent sea squirt</name>
    <name type="synonym">Ascidia intestinalis</name>
    <dbReference type="NCBI Taxonomy" id="7719"/>
    <lineage>
        <taxon>Eukaryota</taxon>
        <taxon>Metazoa</taxon>
        <taxon>Chordata</taxon>
        <taxon>Tunicata</taxon>
        <taxon>Ascidiacea</taxon>
        <taxon>Phlebobranchia</taxon>
        <taxon>Cionidae</taxon>
        <taxon>Ciona</taxon>
    </lineage>
</organism>
<feature type="region of interest" description="Disordered" evidence="1">
    <location>
        <begin position="233"/>
        <end position="327"/>
    </location>
</feature>
<evidence type="ECO:0000313" key="3">
    <source>
        <dbReference type="Ensembl" id="ENSCINP00000014013.3"/>
    </source>
</evidence>
<dbReference type="EMBL" id="EAAA01002351">
    <property type="status" value="NOT_ANNOTATED_CDS"/>
    <property type="molecule type" value="Genomic_DNA"/>
</dbReference>
<dbReference type="PROSITE" id="PS52052">
    <property type="entry name" value="PEHE"/>
    <property type="match status" value="1"/>
</dbReference>
<sequence>MTNNTKWYKEKKSGKDKQEKKNKRKQKEAKREERTKNRTKSANVVHERSDKLIRSMSALQRNTSMDERSFEPRKRRGSVQLMADFNKRNRVASVDSDAELHHHRSGASTPTEATLGHSGSGIQLHALMKRKRAADQAYDINNIVIPQHGLTAPRIEKLQYKEIQTPGWRPIPSEEATKPTDISPLDDAEDVVEDLLDTAYQIRHDRYEILEKKKYVAYMEWSMNKKNGTRVMSRANLPTTSPFFDTPSLRDSPTPNMGSPELPVPSSPEEASGGSPAPLVRSRRSSSDHNNIQRASVMVTPIPDMKPPLRESLSSEDGRPARARPMEESWAERCFPLNDEDFHELMKTPVVENTPSFSGDSSNRFRPIGRTGPDTNTAFKYKTPKSIDGLPAKRRRTDSTLSSVSRDDDRHSDCSTTSSYSARPSIAHKEVSPTQPRRHKPTIKPDFYVYSDLDTDTDSQSTDSADEEPQISGDDRPEPYHRHSTNSARWFAKPVDGHASPPVHRTPTVEQKGPLLL</sequence>
<name>F7AZZ9_CIOIN</name>
<reference evidence="4" key="1">
    <citation type="journal article" date="2002" name="Science">
        <title>The draft genome of Ciona intestinalis: insights into chordate and vertebrate origins.</title>
        <authorList>
            <person name="Dehal P."/>
            <person name="Satou Y."/>
            <person name="Campbell R.K."/>
            <person name="Chapman J."/>
            <person name="Degnan B."/>
            <person name="De Tomaso A."/>
            <person name="Davidson B."/>
            <person name="Di Gregorio A."/>
            <person name="Gelpke M."/>
            <person name="Goodstein D.M."/>
            <person name="Harafuji N."/>
            <person name="Hastings K.E."/>
            <person name="Ho I."/>
            <person name="Hotta K."/>
            <person name="Huang W."/>
            <person name="Kawashima T."/>
            <person name="Lemaire P."/>
            <person name="Martinez D."/>
            <person name="Meinertzhagen I.A."/>
            <person name="Necula S."/>
            <person name="Nonaka M."/>
            <person name="Putnam N."/>
            <person name="Rash S."/>
            <person name="Saiga H."/>
            <person name="Satake M."/>
            <person name="Terry A."/>
            <person name="Yamada L."/>
            <person name="Wang H.G."/>
            <person name="Awazu S."/>
            <person name="Azumi K."/>
            <person name="Boore J."/>
            <person name="Branno M."/>
            <person name="Chin-Bow S."/>
            <person name="DeSantis R."/>
            <person name="Doyle S."/>
            <person name="Francino P."/>
            <person name="Keys D.N."/>
            <person name="Haga S."/>
            <person name="Hayashi H."/>
            <person name="Hino K."/>
            <person name="Imai K.S."/>
            <person name="Inaba K."/>
            <person name="Kano S."/>
            <person name="Kobayashi K."/>
            <person name="Kobayashi M."/>
            <person name="Lee B.I."/>
            <person name="Makabe K.W."/>
            <person name="Manohar C."/>
            <person name="Matassi G."/>
            <person name="Medina M."/>
            <person name="Mochizuki Y."/>
            <person name="Mount S."/>
            <person name="Morishita T."/>
            <person name="Miura S."/>
            <person name="Nakayama A."/>
            <person name="Nishizaka S."/>
            <person name="Nomoto H."/>
            <person name="Ohta F."/>
            <person name="Oishi K."/>
            <person name="Rigoutsos I."/>
            <person name="Sano M."/>
            <person name="Sasaki A."/>
            <person name="Sasakura Y."/>
            <person name="Shoguchi E."/>
            <person name="Shin-i T."/>
            <person name="Spagnuolo A."/>
            <person name="Stainier D."/>
            <person name="Suzuki M.M."/>
            <person name="Tassy O."/>
            <person name="Takatori N."/>
            <person name="Tokuoka M."/>
            <person name="Yagi K."/>
            <person name="Yoshizaki F."/>
            <person name="Wada S."/>
            <person name="Zhang C."/>
            <person name="Hyatt P.D."/>
            <person name="Larimer F."/>
            <person name="Detter C."/>
            <person name="Doggett N."/>
            <person name="Glavina T."/>
            <person name="Hawkins T."/>
            <person name="Richardson P."/>
            <person name="Lucas S."/>
            <person name="Kohara Y."/>
            <person name="Levine M."/>
            <person name="Satoh N."/>
            <person name="Rokhsar D.S."/>
        </authorList>
    </citation>
    <scope>NUCLEOTIDE SEQUENCE [LARGE SCALE GENOMIC DNA]</scope>
</reference>
<dbReference type="InParanoid" id="F7AZZ9"/>
<dbReference type="Ensembl" id="ENSCINT00000014013.3">
    <property type="protein sequence ID" value="ENSCINP00000014013.3"/>
    <property type="gene ID" value="ENSCING00000006830.3"/>
</dbReference>
<feature type="compositionally biased region" description="Basic and acidic residues" evidence="1">
    <location>
        <begin position="7"/>
        <end position="19"/>
    </location>
</feature>
<dbReference type="PANTHER" id="PTHR22443">
    <property type="entry name" value="NON-SPECIFIC LETHAL 1, ISOFORM M"/>
    <property type="match status" value="1"/>
</dbReference>
<accession>F7AZZ9</accession>
<feature type="region of interest" description="Disordered" evidence="1">
    <location>
        <begin position="350"/>
        <end position="517"/>
    </location>
</feature>
<protein>
    <recommendedName>
        <fullName evidence="2">PEHE domain-containing protein</fullName>
    </recommendedName>
</protein>
<dbReference type="GO" id="GO:1902562">
    <property type="term" value="C:H4 histone acetyltransferase complex"/>
    <property type="evidence" value="ECO:0007669"/>
    <property type="project" value="UniProtKB-ARBA"/>
</dbReference>
<evidence type="ECO:0000313" key="4">
    <source>
        <dbReference type="Proteomes" id="UP000008144"/>
    </source>
</evidence>
<reference evidence="3" key="4">
    <citation type="submission" date="2025-09" db="UniProtKB">
        <authorList>
            <consortium name="Ensembl"/>
        </authorList>
    </citation>
    <scope>IDENTIFICATION</scope>
</reference>
<evidence type="ECO:0000259" key="2">
    <source>
        <dbReference type="PROSITE" id="PS52052"/>
    </source>
</evidence>
<feature type="region of interest" description="Disordered" evidence="1">
    <location>
        <begin position="1"/>
        <end position="79"/>
    </location>
</feature>
<dbReference type="GeneTree" id="ENSGT00530000063688"/>
<feature type="compositionally biased region" description="Low complexity" evidence="1">
    <location>
        <begin position="267"/>
        <end position="278"/>
    </location>
</feature>
<reference evidence="3" key="3">
    <citation type="submission" date="2025-08" db="UniProtKB">
        <authorList>
            <consortium name="Ensembl"/>
        </authorList>
    </citation>
    <scope>IDENTIFICATION</scope>
</reference>
<feature type="region of interest" description="Disordered" evidence="1">
    <location>
        <begin position="94"/>
        <end position="117"/>
    </location>
</feature>
<dbReference type="SMART" id="SM01300">
    <property type="entry name" value="PEHE"/>
    <property type="match status" value="1"/>
</dbReference>
<feature type="compositionally biased region" description="Basic and acidic residues" evidence="1">
    <location>
        <begin position="316"/>
        <end position="327"/>
    </location>
</feature>
<feature type="compositionally biased region" description="Polar residues" evidence="1">
    <location>
        <begin position="351"/>
        <end position="364"/>
    </location>
</feature>
<dbReference type="HOGENOM" id="CLU_527418_0_0_1"/>
<proteinExistence type="predicted"/>
<dbReference type="AlphaFoldDB" id="F7AZZ9"/>
<dbReference type="PANTHER" id="PTHR22443:SF18">
    <property type="entry name" value="NON-SPECIFIC LETHAL 1, ISOFORM M"/>
    <property type="match status" value="1"/>
</dbReference>
<dbReference type="InterPro" id="IPR029332">
    <property type="entry name" value="PEHE_dom"/>
</dbReference>
<feature type="compositionally biased region" description="Polar residues" evidence="1">
    <location>
        <begin position="236"/>
        <end position="257"/>
    </location>
</feature>
<dbReference type="Proteomes" id="UP000008144">
    <property type="component" value="Chromosome 7"/>
</dbReference>
<dbReference type="STRING" id="7719.ENSCINP00000014013"/>
<keyword evidence="4" id="KW-1185">Reference proteome</keyword>
<dbReference type="OMA" id="VAYMEWS"/>
<reference evidence="3" key="2">
    <citation type="journal article" date="2008" name="Genome Biol.">
        <title>Improved genome assembly and evidence-based global gene model set for the chordate Ciona intestinalis: new insight into intron and operon populations.</title>
        <authorList>
            <person name="Satou Y."/>
            <person name="Mineta K."/>
            <person name="Ogasawara M."/>
            <person name="Sasakura Y."/>
            <person name="Shoguchi E."/>
            <person name="Ueno K."/>
            <person name="Yamada L."/>
            <person name="Matsumoto J."/>
            <person name="Wasserscheid J."/>
            <person name="Dewar K."/>
            <person name="Wiley G.B."/>
            <person name="Macmil S.L."/>
            <person name="Roe B.A."/>
            <person name="Zeller R.W."/>
            <person name="Hastings K.E."/>
            <person name="Lemaire P."/>
            <person name="Lindquist E."/>
            <person name="Endo T."/>
            <person name="Hotta K."/>
            <person name="Inaba K."/>
        </authorList>
    </citation>
    <scope>NUCLEOTIDE SEQUENCE [LARGE SCALE GENOMIC DNA]</scope>
    <source>
        <strain evidence="3">wild type</strain>
    </source>
</reference>